<keyword evidence="1" id="KW-0175">Coiled coil</keyword>
<reference evidence="3" key="1">
    <citation type="submission" date="2019-07" db="EMBL/GenBank/DDBJ databases">
        <title>Annotation for the trematode Paragonimus miyazaki's.</title>
        <authorList>
            <person name="Choi Y.-J."/>
        </authorList>
    </citation>
    <scope>NUCLEOTIDE SEQUENCE</scope>
    <source>
        <strain evidence="3">Japan</strain>
    </source>
</reference>
<keyword evidence="4" id="KW-1185">Reference proteome</keyword>
<feature type="compositionally biased region" description="Polar residues" evidence="2">
    <location>
        <begin position="404"/>
        <end position="426"/>
    </location>
</feature>
<dbReference type="EMBL" id="JTDE01001477">
    <property type="protein sequence ID" value="KAF7258895.1"/>
    <property type="molecule type" value="Genomic_DNA"/>
</dbReference>
<feature type="compositionally biased region" description="Low complexity" evidence="2">
    <location>
        <begin position="44"/>
        <end position="53"/>
    </location>
</feature>
<feature type="region of interest" description="Disordered" evidence="2">
    <location>
        <begin position="26"/>
        <end position="53"/>
    </location>
</feature>
<dbReference type="AlphaFoldDB" id="A0A8S9YV17"/>
<name>A0A8S9YV17_9TREM</name>
<feature type="region of interest" description="Disordered" evidence="2">
    <location>
        <begin position="318"/>
        <end position="370"/>
    </location>
</feature>
<dbReference type="OrthoDB" id="6253113at2759"/>
<gene>
    <name evidence="3" type="ORF">EG68_03685</name>
</gene>
<organism evidence="3 4">
    <name type="scientific">Paragonimus skrjabini miyazakii</name>
    <dbReference type="NCBI Taxonomy" id="59628"/>
    <lineage>
        <taxon>Eukaryota</taxon>
        <taxon>Metazoa</taxon>
        <taxon>Spiralia</taxon>
        <taxon>Lophotrochozoa</taxon>
        <taxon>Platyhelminthes</taxon>
        <taxon>Trematoda</taxon>
        <taxon>Digenea</taxon>
        <taxon>Plagiorchiida</taxon>
        <taxon>Troglotremata</taxon>
        <taxon>Troglotrematidae</taxon>
        <taxon>Paragonimus</taxon>
    </lineage>
</organism>
<feature type="region of interest" description="Disordered" evidence="2">
    <location>
        <begin position="192"/>
        <end position="221"/>
    </location>
</feature>
<feature type="coiled-coil region" evidence="1">
    <location>
        <begin position="226"/>
        <end position="260"/>
    </location>
</feature>
<feature type="compositionally biased region" description="Low complexity" evidence="2">
    <location>
        <begin position="427"/>
        <end position="439"/>
    </location>
</feature>
<feature type="region of interest" description="Disordered" evidence="2">
    <location>
        <begin position="392"/>
        <end position="441"/>
    </location>
</feature>
<evidence type="ECO:0000313" key="3">
    <source>
        <dbReference type="EMBL" id="KAF7258895.1"/>
    </source>
</evidence>
<protein>
    <submittedName>
        <fullName evidence="3">Uncharacterized protein</fullName>
    </submittedName>
</protein>
<evidence type="ECO:0000313" key="4">
    <source>
        <dbReference type="Proteomes" id="UP000822476"/>
    </source>
</evidence>
<feature type="region of interest" description="Disordered" evidence="2">
    <location>
        <begin position="634"/>
        <end position="656"/>
    </location>
</feature>
<proteinExistence type="predicted"/>
<accession>A0A8S9YV17</accession>
<comment type="caution">
    <text evidence="3">The sequence shown here is derived from an EMBL/GenBank/DDBJ whole genome shotgun (WGS) entry which is preliminary data.</text>
</comment>
<sequence length="709" mass="80091">MGMSPNHPLPKFRLISVPLVRCKPPKGLPTFPPDMQSSEHYNRQSQPQQHYPLQQPEKQQLWYVLDKEVEKQLNAKHCHSSFPNLVPWSCLLHPNSTWSKAGFHPHHYNTIPLKSTPQKRLSHGYSNLNKDQPPVCMGQQSVRPSSVDALRNIQNVQTVCPVQLRRDPDLVKHCNRWPTGQTNVLRIAGCVPSDQQIPGGPSETADSSMEEAEGIKDGPNLNTDTLPQLERKLNRLYERKQQLTDQLLEEERNLQSLLREEMCITGANPDISSHTAHQCIQNGAQISLSDLSAPSTDEENQLAHPNCIMGKFRWKTARRSKSAHERPSESSQSSRKSTFRYTELTEESPNFGGFTPLGPPPQLPSEKRPEIPVLRKHLKWWRLNRRQSTIEESKRCPSAEAISANPSLRSRGSSMPPSDQRSATVYNNTSRGRSNRSSTKLPPFVVPDWCDKVVLGNAGQFFASHNQFPDHWIIMRNSHQVMLMNNEKQLGCHGHLLFQPTAQCSTHKMTGASTSSGQIYTNVDRRPPPNKTDEALLTVVNTVTGNVSAPMLSKSDENNRKHKMVNRLFHPQPEQWTTIRCEPGMQRCSMKVRHSPPPVPPKGAANHVGSHLAAPVYFHPVLKYDQDLRHARTTTTSSDSGVKYRSHELQGSNGNNMKHFLITTPGLKAQVNTTDRTTFAPIQPSDRMAYTQTVSKQLTYEQAYVYLYQ</sequence>
<dbReference type="Proteomes" id="UP000822476">
    <property type="component" value="Unassembled WGS sequence"/>
</dbReference>
<evidence type="ECO:0000256" key="1">
    <source>
        <dbReference type="SAM" id="Coils"/>
    </source>
</evidence>
<evidence type="ECO:0000256" key="2">
    <source>
        <dbReference type="SAM" id="MobiDB-lite"/>
    </source>
</evidence>